<dbReference type="EMBL" id="CP000804">
    <property type="protein sequence ID" value="ABU56314.1"/>
    <property type="molecule type" value="Genomic_DNA"/>
</dbReference>
<dbReference type="AlphaFoldDB" id="A7NFT3"/>
<dbReference type="KEGG" id="rca:Rcas_0180"/>
<feature type="transmembrane region" description="Helical" evidence="1">
    <location>
        <begin position="55"/>
        <end position="76"/>
    </location>
</feature>
<sequence length="112" mass="11804">MADATTAWVTAIGGALMAALAALLPWFRLRLGGKPWDEVFSNPRLRRIARIQERLAQGSLGAMGAGFLVSGAGVLLNLPPVPAQLVVSICYGLALAGLVAQVALIIRSRRIE</sequence>
<evidence type="ECO:0000313" key="3">
    <source>
        <dbReference type="Proteomes" id="UP000000263"/>
    </source>
</evidence>
<keyword evidence="1" id="KW-0812">Transmembrane</keyword>
<organism evidence="2 3">
    <name type="scientific">Roseiflexus castenholzii (strain DSM 13941 / HLO8)</name>
    <dbReference type="NCBI Taxonomy" id="383372"/>
    <lineage>
        <taxon>Bacteria</taxon>
        <taxon>Bacillati</taxon>
        <taxon>Chloroflexota</taxon>
        <taxon>Chloroflexia</taxon>
        <taxon>Chloroflexales</taxon>
        <taxon>Roseiflexineae</taxon>
        <taxon>Roseiflexaceae</taxon>
        <taxon>Roseiflexus</taxon>
    </lineage>
</organism>
<dbReference type="RefSeq" id="WP_011997719.1">
    <property type="nucleotide sequence ID" value="NC_009767.1"/>
</dbReference>
<reference evidence="2 3" key="1">
    <citation type="submission" date="2007-08" db="EMBL/GenBank/DDBJ databases">
        <title>Complete sequence of Roseiflexus castenholzii DSM 13941.</title>
        <authorList>
            <consortium name="US DOE Joint Genome Institute"/>
            <person name="Copeland A."/>
            <person name="Lucas S."/>
            <person name="Lapidus A."/>
            <person name="Barry K."/>
            <person name="Glavina del Rio T."/>
            <person name="Dalin E."/>
            <person name="Tice H."/>
            <person name="Pitluck S."/>
            <person name="Thompson L.S."/>
            <person name="Brettin T."/>
            <person name="Bruce D."/>
            <person name="Detter J.C."/>
            <person name="Han C."/>
            <person name="Tapia R."/>
            <person name="Schmutz J."/>
            <person name="Larimer F."/>
            <person name="Land M."/>
            <person name="Hauser L."/>
            <person name="Kyrpides N."/>
            <person name="Mikhailova N."/>
            <person name="Bryant D.A."/>
            <person name="Hanada S."/>
            <person name="Tsukatani Y."/>
            <person name="Richardson P."/>
        </authorList>
    </citation>
    <scope>NUCLEOTIDE SEQUENCE [LARGE SCALE GENOMIC DNA]</scope>
    <source>
        <strain evidence="3">DSM 13941 / HLO8</strain>
    </source>
</reference>
<keyword evidence="1" id="KW-0472">Membrane</keyword>
<keyword evidence="3" id="KW-1185">Reference proteome</keyword>
<dbReference type="STRING" id="383372.Rcas_0180"/>
<dbReference type="OrthoDB" id="9894949at2"/>
<protein>
    <submittedName>
        <fullName evidence="2">Uncharacterized protein</fullName>
    </submittedName>
</protein>
<name>A7NFT3_ROSCS</name>
<evidence type="ECO:0000256" key="1">
    <source>
        <dbReference type="SAM" id="Phobius"/>
    </source>
</evidence>
<feature type="transmembrane region" description="Helical" evidence="1">
    <location>
        <begin position="82"/>
        <end position="106"/>
    </location>
</feature>
<proteinExistence type="predicted"/>
<evidence type="ECO:0000313" key="2">
    <source>
        <dbReference type="EMBL" id="ABU56314.1"/>
    </source>
</evidence>
<feature type="transmembrane region" description="Helical" evidence="1">
    <location>
        <begin position="6"/>
        <end position="27"/>
    </location>
</feature>
<accession>A7NFT3</accession>
<dbReference type="HOGENOM" id="CLU_2143951_0_0_0"/>
<dbReference type="Proteomes" id="UP000000263">
    <property type="component" value="Chromosome"/>
</dbReference>
<gene>
    <name evidence="2" type="ordered locus">Rcas_0180</name>
</gene>
<keyword evidence="1" id="KW-1133">Transmembrane helix</keyword>